<evidence type="ECO:0000259" key="2">
    <source>
        <dbReference type="Pfam" id="PF07811"/>
    </source>
</evidence>
<accession>A0A916R0J4</accession>
<evidence type="ECO:0000313" key="4">
    <source>
        <dbReference type="Proteomes" id="UP000628017"/>
    </source>
</evidence>
<dbReference type="AlphaFoldDB" id="A0A916R0J4"/>
<keyword evidence="1" id="KW-0472">Membrane</keyword>
<comment type="caution">
    <text evidence="3">The sequence shown here is derived from an EMBL/GenBank/DDBJ whole genome shotgun (WGS) entry which is preliminary data.</text>
</comment>
<sequence>MRSNFSKLIKRTRHNEDGGVSVEFMLWVPVFVALMTGAVDVGTIFAYKTNYWGVARDTARQVARHAMSASEAEAYAREMATYSGVEPDTEVEITANDVTVRLIGYADTIASFGIFKVLQGTEISAEVTYALEPI</sequence>
<dbReference type="Proteomes" id="UP000628017">
    <property type="component" value="Unassembled WGS sequence"/>
</dbReference>
<dbReference type="Pfam" id="PF07811">
    <property type="entry name" value="TadE"/>
    <property type="match status" value="1"/>
</dbReference>
<dbReference type="InterPro" id="IPR012495">
    <property type="entry name" value="TadE-like_dom"/>
</dbReference>
<protein>
    <recommendedName>
        <fullName evidence="2">TadE-like domain-containing protein</fullName>
    </recommendedName>
</protein>
<feature type="transmembrane region" description="Helical" evidence="1">
    <location>
        <begin position="24"/>
        <end position="47"/>
    </location>
</feature>
<keyword evidence="4" id="KW-1185">Reference proteome</keyword>
<reference evidence="3" key="1">
    <citation type="journal article" date="2014" name="Int. J. Syst. Evol. Microbiol.">
        <title>Complete genome sequence of Corynebacterium casei LMG S-19264T (=DSM 44701T), isolated from a smear-ripened cheese.</title>
        <authorList>
            <consortium name="US DOE Joint Genome Institute (JGI-PGF)"/>
            <person name="Walter F."/>
            <person name="Albersmeier A."/>
            <person name="Kalinowski J."/>
            <person name="Ruckert C."/>
        </authorList>
    </citation>
    <scope>NUCLEOTIDE SEQUENCE</scope>
    <source>
        <strain evidence="3">CGMCC 1.15880</strain>
    </source>
</reference>
<reference evidence="3" key="2">
    <citation type="submission" date="2020-09" db="EMBL/GenBank/DDBJ databases">
        <authorList>
            <person name="Sun Q."/>
            <person name="Zhou Y."/>
        </authorList>
    </citation>
    <scope>NUCLEOTIDE SEQUENCE</scope>
    <source>
        <strain evidence="3">CGMCC 1.15880</strain>
    </source>
</reference>
<name>A0A916R0J4_9RHOB</name>
<feature type="domain" description="TadE-like" evidence="2">
    <location>
        <begin position="18"/>
        <end position="60"/>
    </location>
</feature>
<dbReference type="RefSeq" id="WP_188676272.1">
    <property type="nucleotide sequence ID" value="NZ_BMKA01000003.1"/>
</dbReference>
<evidence type="ECO:0000256" key="1">
    <source>
        <dbReference type="SAM" id="Phobius"/>
    </source>
</evidence>
<keyword evidence="1" id="KW-1133">Transmembrane helix</keyword>
<proteinExistence type="predicted"/>
<organism evidence="3 4">
    <name type="scientific">Neptunicoccus cionae</name>
    <dbReference type="NCBI Taxonomy" id="2035344"/>
    <lineage>
        <taxon>Bacteria</taxon>
        <taxon>Pseudomonadati</taxon>
        <taxon>Pseudomonadota</taxon>
        <taxon>Alphaproteobacteria</taxon>
        <taxon>Rhodobacterales</taxon>
        <taxon>Paracoccaceae</taxon>
        <taxon>Neptunicoccus</taxon>
    </lineage>
</organism>
<dbReference type="EMBL" id="BMKA01000003">
    <property type="protein sequence ID" value="GGA24645.1"/>
    <property type="molecule type" value="Genomic_DNA"/>
</dbReference>
<keyword evidence="1" id="KW-0812">Transmembrane</keyword>
<gene>
    <name evidence="3" type="ORF">GCM10011498_27090</name>
</gene>
<evidence type="ECO:0000313" key="3">
    <source>
        <dbReference type="EMBL" id="GGA24645.1"/>
    </source>
</evidence>